<reference evidence="1 2" key="1">
    <citation type="submission" date="2015-09" db="EMBL/GenBank/DDBJ databases">
        <authorList>
            <consortium name="Swine Surveillance"/>
        </authorList>
    </citation>
    <scope>NUCLEOTIDE SEQUENCE [LARGE SCALE GENOMIC DNA]</scope>
    <source>
        <strain evidence="1 2">CECT 7688</strain>
    </source>
</reference>
<dbReference type="Pfam" id="PF19648">
    <property type="entry name" value="DUF6151"/>
    <property type="match status" value="1"/>
</dbReference>
<dbReference type="AlphaFoldDB" id="A0A0P1FGS1"/>
<accession>A0A0P1FGS1</accession>
<protein>
    <recommendedName>
        <fullName evidence="3">CENP-V/GFA domain-containing protein</fullName>
    </recommendedName>
</protein>
<evidence type="ECO:0000313" key="2">
    <source>
        <dbReference type="Proteomes" id="UP000054823"/>
    </source>
</evidence>
<organism evidence="1 2">
    <name type="scientific">Shimia marina</name>
    <dbReference type="NCBI Taxonomy" id="321267"/>
    <lineage>
        <taxon>Bacteria</taxon>
        <taxon>Pseudomonadati</taxon>
        <taxon>Pseudomonadota</taxon>
        <taxon>Alphaproteobacteria</taxon>
        <taxon>Rhodobacterales</taxon>
        <taxon>Roseobacteraceae</taxon>
    </lineage>
</organism>
<evidence type="ECO:0000313" key="1">
    <source>
        <dbReference type="EMBL" id="CUH53242.1"/>
    </source>
</evidence>
<dbReference type="Proteomes" id="UP000054823">
    <property type="component" value="Unassembled WGS sequence"/>
</dbReference>
<dbReference type="InterPro" id="IPR046149">
    <property type="entry name" value="DUF6151"/>
</dbReference>
<dbReference type="SUPFAM" id="SSF51316">
    <property type="entry name" value="Mss4-like"/>
    <property type="match status" value="1"/>
</dbReference>
<dbReference type="Gene3D" id="3.90.1590.10">
    <property type="entry name" value="glutathione-dependent formaldehyde- activating enzyme (gfa)"/>
    <property type="match status" value="1"/>
</dbReference>
<proteinExistence type="predicted"/>
<name>A0A0P1FGS1_9RHOB</name>
<evidence type="ECO:0008006" key="3">
    <source>
        <dbReference type="Google" id="ProtNLM"/>
    </source>
</evidence>
<keyword evidence="2" id="KW-1185">Reference proteome</keyword>
<sequence length="201" mass="21764">MAGTNVPLKCNCGAFEALLQNVSPRTGSHIHCHCQDCQTAARVLGAEDQLLPRAGSDIFHTTPAHLTLTKGQEHLACLRLSPRGLMRWYAGCCNTPMFATMAHTKLAFMGVWVPSMAPPAETKLAKVIGKVIAVVRTQDAPMGSPSLKEYGFNRAGFHVLARHVSALLQGRSRQTPLFDAEGAPIVTPRVLTKEERLAAQK</sequence>
<dbReference type="EMBL" id="CYPW01000027">
    <property type="protein sequence ID" value="CUH53242.1"/>
    <property type="molecule type" value="Genomic_DNA"/>
</dbReference>
<dbReference type="InterPro" id="IPR011057">
    <property type="entry name" value="Mss4-like_sf"/>
</dbReference>
<dbReference type="STRING" id="321267.SHM7688_02695"/>
<dbReference type="RefSeq" id="WP_058240417.1">
    <property type="nucleotide sequence ID" value="NZ_CYPW01000027.1"/>
</dbReference>
<gene>
    <name evidence="1" type="ORF">SHM7688_02695</name>
</gene>